<comment type="caution">
    <text evidence="2">The sequence shown here is derived from an EMBL/GenBank/DDBJ whole genome shotgun (WGS) entry which is preliminary data.</text>
</comment>
<reference evidence="2 3" key="1">
    <citation type="submission" date="2024-02" db="EMBL/GenBank/DDBJ databases">
        <authorList>
            <person name="Vignale AGUSTIN F."/>
            <person name="Sosa J E."/>
            <person name="Modenutti C."/>
        </authorList>
    </citation>
    <scope>NUCLEOTIDE SEQUENCE [LARGE SCALE GENOMIC DNA]</scope>
</reference>
<keyword evidence="1" id="KW-0812">Transmembrane</keyword>
<accession>A0ABC8TMZ1</accession>
<name>A0ABC8TMZ1_9AQUA</name>
<sequence length="608" mass="65877">MVFDGFSTGFYGIPPVWMVLSLQLGFFVCSHGWPLWIFIGFQLDFHRIYRGFLLRSLLVVDSCSAGLLLFLRCCLDYTAHVSVQVDVQRQFSGFYKVPKLLLPGFKLVLQLGLLFFGISMVVADVGLKLVSAGLIRLSTGLYTMMVALVAVVLHYAGALRLAQLVLSPLAGFLAGSFLRALEHFGGPDGQYNFGFVGGDMLFSRPLTWFLLATGPYGFSAGFLFAAYCSACSAAACSCLVHLWLSFLVATVVSLFMTMHATLHVYRPDAAAAGWVLAGFFAGSGQLFNWALVVFALLSGLPYSLGFTALYNDGGYCCCCGAGHWDMCSGFMASFNVLYCNRFSLLLFTGTLRSAQLVLSPLAGFLAGSVLMAFEHFGGPDAALQRIFFALCCSMSPGQEPHPIPPKLLGITKNFASLFKKPSHVDNFLTIPVASEINSLTIVDPLGCNSTIFMPLISQLNQNKPTVQFASVLPSVVSISTNNQSSSSELGIQISVPEREIQLPLMISSAQNPTDLHDMTVGIVLGNAMEMMGQTQKGDAVRFDTAFLIRPGTEDDCKGKEFFWIDLGGMVLINRPQVQLLVYVQVASSSDLDAGGSADMIFAAYCKQF</sequence>
<keyword evidence="3" id="KW-1185">Reference proteome</keyword>
<evidence type="ECO:0000313" key="2">
    <source>
        <dbReference type="EMBL" id="CAK9170810.1"/>
    </source>
</evidence>
<dbReference type="Proteomes" id="UP001642360">
    <property type="component" value="Unassembled WGS sequence"/>
</dbReference>
<evidence type="ECO:0000313" key="3">
    <source>
        <dbReference type="Proteomes" id="UP001642360"/>
    </source>
</evidence>
<feature type="transmembrane region" description="Helical" evidence="1">
    <location>
        <begin position="161"/>
        <end position="181"/>
    </location>
</feature>
<dbReference type="AlphaFoldDB" id="A0ABC8TMZ1"/>
<organism evidence="2 3">
    <name type="scientific">Ilex paraguariensis</name>
    <name type="common">yerba mate</name>
    <dbReference type="NCBI Taxonomy" id="185542"/>
    <lineage>
        <taxon>Eukaryota</taxon>
        <taxon>Viridiplantae</taxon>
        <taxon>Streptophyta</taxon>
        <taxon>Embryophyta</taxon>
        <taxon>Tracheophyta</taxon>
        <taxon>Spermatophyta</taxon>
        <taxon>Magnoliopsida</taxon>
        <taxon>eudicotyledons</taxon>
        <taxon>Gunneridae</taxon>
        <taxon>Pentapetalae</taxon>
        <taxon>asterids</taxon>
        <taxon>campanulids</taxon>
        <taxon>Aquifoliales</taxon>
        <taxon>Aquifoliaceae</taxon>
        <taxon>Ilex</taxon>
    </lineage>
</organism>
<proteinExistence type="predicted"/>
<gene>
    <name evidence="2" type="ORF">ILEXP_LOCUS40318</name>
</gene>
<keyword evidence="1" id="KW-0472">Membrane</keyword>
<evidence type="ECO:0000256" key="1">
    <source>
        <dbReference type="SAM" id="Phobius"/>
    </source>
</evidence>
<feature type="transmembrane region" description="Helical" evidence="1">
    <location>
        <begin position="134"/>
        <end position="155"/>
    </location>
</feature>
<protein>
    <submittedName>
        <fullName evidence="2">Uncharacterized protein</fullName>
    </submittedName>
</protein>
<feature type="transmembrane region" description="Helical" evidence="1">
    <location>
        <begin position="20"/>
        <end position="40"/>
    </location>
</feature>
<feature type="transmembrane region" description="Helical" evidence="1">
    <location>
        <begin position="217"/>
        <end position="235"/>
    </location>
</feature>
<feature type="transmembrane region" description="Helical" evidence="1">
    <location>
        <begin position="107"/>
        <end position="127"/>
    </location>
</feature>
<feature type="transmembrane region" description="Helical" evidence="1">
    <location>
        <begin position="242"/>
        <end position="265"/>
    </location>
</feature>
<dbReference type="EMBL" id="CAUOFW020005591">
    <property type="protein sequence ID" value="CAK9170810.1"/>
    <property type="molecule type" value="Genomic_DNA"/>
</dbReference>
<keyword evidence="1" id="KW-1133">Transmembrane helix</keyword>